<name>A0A0F9T4U3_9ZZZZ</name>
<evidence type="ECO:0000313" key="1">
    <source>
        <dbReference type="EMBL" id="KKN74214.1"/>
    </source>
</evidence>
<sequence>MITVLEIHEYMPEMAAFVYFRWLFNKWEISIYRTHHRHRLYFRLDLPFVHLNNTVVERPVKDDSTDLGWKVMPVTMGKVFGKTVKS</sequence>
<reference evidence="1" key="1">
    <citation type="journal article" date="2015" name="Nature">
        <title>Complex archaea that bridge the gap between prokaryotes and eukaryotes.</title>
        <authorList>
            <person name="Spang A."/>
            <person name="Saw J.H."/>
            <person name="Jorgensen S.L."/>
            <person name="Zaremba-Niedzwiedzka K."/>
            <person name="Martijn J."/>
            <person name="Lind A.E."/>
            <person name="van Eijk R."/>
            <person name="Schleper C."/>
            <person name="Guy L."/>
            <person name="Ettema T.J."/>
        </authorList>
    </citation>
    <scope>NUCLEOTIDE SEQUENCE</scope>
</reference>
<proteinExistence type="predicted"/>
<dbReference type="EMBL" id="LAZR01000330">
    <property type="protein sequence ID" value="KKN74214.1"/>
    <property type="molecule type" value="Genomic_DNA"/>
</dbReference>
<gene>
    <name evidence="1" type="ORF">LCGC14_0393000</name>
</gene>
<dbReference type="AlphaFoldDB" id="A0A0F9T4U3"/>
<organism evidence="1">
    <name type="scientific">marine sediment metagenome</name>
    <dbReference type="NCBI Taxonomy" id="412755"/>
    <lineage>
        <taxon>unclassified sequences</taxon>
        <taxon>metagenomes</taxon>
        <taxon>ecological metagenomes</taxon>
    </lineage>
</organism>
<accession>A0A0F9T4U3</accession>
<protein>
    <submittedName>
        <fullName evidence="1">Uncharacterized protein</fullName>
    </submittedName>
</protein>
<comment type="caution">
    <text evidence="1">The sequence shown here is derived from an EMBL/GenBank/DDBJ whole genome shotgun (WGS) entry which is preliminary data.</text>
</comment>